<dbReference type="InterPro" id="IPR036866">
    <property type="entry name" value="RibonucZ/Hydroxyglut_hydro"/>
</dbReference>
<evidence type="ECO:0000256" key="2">
    <source>
        <dbReference type="ARBA" id="ARBA00022475"/>
    </source>
</evidence>
<gene>
    <name evidence="8" type="ORF">INS90_05865</name>
</gene>
<feature type="domain" description="Metallo-beta-lactamase" evidence="7">
    <location>
        <begin position="491"/>
        <end position="653"/>
    </location>
</feature>
<protein>
    <submittedName>
        <fullName evidence="8">ComEC/Rec2 family competence protein</fullName>
    </submittedName>
</protein>
<comment type="subcellular location">
    <subcellularLocation>
        <location evidence="1">Cell membrane</location>
        <topology evidence="1">Multi-pass membrane protein</topology>
    </subcellularLocation>
</comment>
<dbReference type="Proteomes" id="UP000594961">
    <property type="component" value="Chromosome"/>
</dbReference>
<keyword evidence="5 6" id="KW-0472">Membrane</keyword>
<dbReference type="Gene3D" id="3.60.15.10">
    <property type="entry name" value="Ribonuclease Z/Hydroxyacylglutathione hydrolase-like"/>
    <property type="match status" value="1"/>
</dbReference>
<feature type="transmembrane region" description="Helical" evidence="6">
    <location>
        <begin position="241"/>
        <end position="259"/>
    </location>
</feature>
<dbReference type="SMART" id="SM00849">
    <property type="entry name" value="Lactamase_B"/>
    <property type="match status" value="1"/>
</dbReference>
<dbReference type="InterPro" id="IPR001279">
    <property type="entry name" value="Metallo-B-lactamas"/>
</dbReference>
<dbReference type="EMBL" id="CP063212">
    <property type="protein sequence ID" value="QOR46828.1"/>
    <property type="molecule type" value="Genomic_DNA"/>
</dbReference>
<feature type="transmembrane region" description="Helical" evidence="6">
    <location>
        <begin position="216"/>
        <end position="235"/>
    </location>
</feature>
<dbReference type="AlphaFoldDB" id="A0A7M1QY10"/>
<dbReference type="NCBIfam" id="TIGR00360">
    <property type="entry name" value="ComEC_N-term"/>
    <property type="match status" value="1"/>
</dbReference>
<dbReference type="PANTHER" id="PTHR30619:SF7">
    <property type="entry name" value="BETA-LACTAMASE DOMAIN PROTEIN"/>
    <property type="match status" value="1"/>
</dbReference>
<feature type="transmembrane region" description="Helical" evidence="6">
    <location>
        <begin position="364"/>
        <end position="384"/>
    </location>
</feature>
<dbReference type="RefSeq" id="WP_197551937.1">
    <property type="nucleotide sequence ID" value="NZ_CP063212.1"/>
</dbReference>
<evidence type="ECO:0000313" key="9">
    <source>
        <dbReference type="Proteomes" id="UP000594961"/>
    </source>
</evidence>
<dbReference type="Pfam" id="PF00753">
    <property type="entry name" value="Lactamase_B"/>
    <property type="match status" value="1"/>
</dbReference>
<accession>A0A7M1QY10</accession>
<dbReference type="InterPro" id="IPR004477">
    <property type="entry name" value="ComEC_N"/>
</dbReference>
<proteinExistence type="predicted"/>
<feature type="transmembrane region" description="Helical" evidence="6">
    <location>
        <begin position="391"/>
        <end position="415"/>
    </location>
</feature>
<evidence type="ECO:0000313" key="8">
    <source>
        <dbReference type="EMBL" id="QOR46828.1"/>
    </source>
</evidence>
<feature type="transmembrane region" description="Helical" evidence="6">
    <location>
        <begin position="12"/>
        <end position="40"/>
    </location>
</feature>
<feature type="transmembrane region" description="Helical" evidence="6">
    <location>
        <begin position="435"/>
        <end position="458"/>
    </location>
</feature>
<keyword evidence="3 6" id="KW-0812">Transmembrane</keyword>
<name>A0A7M1QY10_9ACTO</name>
<dbReference type="SUPFAM" id="SSF56281">
    <property type="entry name" value="Metallo-hydrolase/oxidoreductase"/>
    <property type="match status" value="1"/>
</dbReference>
<feature type="transmembrane region" description="Helical" evidence="6">
    <location>
        <begin position="308"/>
        <end position="327"/>
    </location>
</feature>
<evidence type="ECO:0000256" key="4">
    <source>
        <dbReference type="ARBA" id="ARBA00022989"/>
    </source>
</evidence>
<evidence type="ECO:0000256" key="5">
    <source>
        <dbReference type="ARBA" id="ARBA00023136"/>
    </source>
</evidence>
<dbReference type="GO" id="GO:0005886">
    <property type="term" value="C:plasma membrane"/>
    <property type="evidence" value="ECO:0007669"/>
    <property type="project" value="UniProtKB-SubCell"/>
</dbReference>
<evidence type="ECO:0000256" key="1">
    <source>
        <dbReference type="ARBA" id="ARBA00004651"/>
    </source>
</evidence>
<feature type="transmembrane region" description="Helical" evidence="6">
    <location>
        <begin position="264"/>
        <end position="280"/>
    </location>
</feature>
<evidence type="ECO:0000256" key="3">
    <source>
        <dbReference type="ARBA" id="ARBA00022692"/>
    </source>
</evidence>
<evidence type="ECO:0000259" key="7">
    <source>
        <dbReference type="SMART" id="SM00849"/>
    </source>
</evidence>
<feature type="transmembrane region" description="Helical" evidence="6">
    <location>
        <begin position="46"/>
        <end position="68"/>
    </location>
</feature>
<feature type="transmembrane region" description="Helical" evidence="6">
    <location>
        <begin position="339"/>
        <end position="358"/>
    </location>
</feature>
<keyword evidence="2" id="KW-1003">Cell membrane</keyword>
<dbReference type="Pfam" id="PF03772">
    <property type="entry name" value="Competence"/>
    <property type="match status" value="1"/>
</dbReference>
<dbReference type="PANTHER" id="PTHR30619">
    <property type="entry name" value="DNA INTERNALIZATION/COMPETENCE PROTEIN COMEC/REC2"/>
    <property type="match status" value="1"/>
</dbReference>
<keyword evidence="4 6" id="KW-1133">Transmembrane helix</keyword>
<reference evidence="8 9" key="1">
    <citation type="submission" date="2020-10" db="EMBL/GenBank/DDBJ databases">
        <title>Trueperella pecoris sp. nov. isolated from bovine and porcine specimens.</title>
        <authorList>
            <person name="Schoenecker L."/>
            <person name="Schnydrig P."/>
            <person name="Brodard I."/>
            <person name="Thomann A."/>
            <person name="Hemphill A."/>
            <person name="Rodriguez-Campos S."/>
            <person name="Perreten V."/>
            <person name="Jores J."/>
            <person name="Kittl S."/>
        </authorList>
    </citation>
    <scope>NUCLEOTIDE SEQUENCE [LARGE SCALE GENOMIC DNA]</scope>
    <source>
        <strain evidence="8 9">19OD0592</strain>
    </source>
</reference>
<evidence type="ECO:0000256" key="6">
    <source>
        <dbReference type="SAM" id="Phobius"/>
    </source>
</evidence>
<sequence length="722" mass="76564">MCREDYRLLLPAGLVWVVAIIGPLDYLALGLMALLVTAMGLMHENWFATIIGVALAGASIAGGMHFLVRDSDIVMRSRGAVVEAVGVVESYPKEKDGAFTAKATISSVTAAGRTYSSSAQVLIRWEGERLERGMRFHGRGQLESVPEDFVASAKLNLTHIRHDSGGNAARIHSALRGAIADRPWHAQLIPGVVIGDDTGLPEQAIALMRTLNLSHLTAVSGAHISMALALVLVGVGRRRPVVAGVVSLVALAALVELVGQEASVLRAGYMGILLCLAIALRRPSSALPLLNATVLAVSLLDIDLARSLGFQLSVLATAAIIIFSYPLQQRLATHMPRILADLLAISLVAAVATGPITLTIQDEASVWAVLANALVAPVVTPLTIGGMSGALLLPIIPWLAIPILRACELCTWWMVTVSKTLGTLPGSGLPTCVVFVFNVLILLTLAVTVTVGGVRLVLATMGVVATSVWLSTFTPAHTLADWEAIQCDVGQGSAFLARDDRTTVLVDVGPENGNISGCLRAAGVDKLDLVVLTHFDADHVRGLAEVIENVDVDMVWYSPNLAPDYNSRWALGLLEDRGIEHAAVRYGQSEGWLAKVIGPRSVIGAQDSSNTDSLVVVLQTASHRILVLADAPYERQVTLVSEVEGIDVVVAGHHGARDQSPELARKIRPAVTIFSVGDNDYGHPTREALDIWRAPILARTDQCGHIAITAGEVVAGCRSDVE</sequence>
<dbReference type="InterPro" id="IPR052159">
    <property type="entry name" value="Competence_DNA_uptake"/>
</dbReference>
<organism evidence="8 9">
    <name type="scientific">Trueperella pecoris</name>
    <dbReference type="NCBI Taxonomy" id="2733571"/>
    <lineage>
        <taxon>Bacteria</taxon>
        <taxon>Bacillati</taxon>
        <taxon>Actinomycetota</taxon>
        <taxon>Actinomycetes</taxon>
        <taxon>Actinomycetales</taxon>
        <taxon>Actinomycetaceae</taxon>
        <taxon>Trueperella</taxon>
    </lineage>
</organism>